<comment type="caution">
    <text evidence="1">The sequence shown here is derived from an EMBL/GenBank/DDBJ whole genome shotgun (WGS) entry which is preliminary data.</text>
</comment>
<gene>
    <name evidence="1" type="ORF">J2S14_003072</name>
</gene>
<reference evidence="1 2" key="1">
    <citation type="submission" date="2023-07" db="EMBL/GenBank/DDBJ databases">
        <title>Genomic Encyclopedia of Type Strains, Phase IV (KMG-IV): sequencing the most valuable type-strain genomes for metagenomic binning, comparative biology and taxonomic classification.</title>
        <authorList>
            <person name="Goeker M."/>
        </authorList>
    </citation>
    <scope>NUCLEOTIDE SEQUENCE [LARGE SCALE GENOMIC DNA]</scope>
    <source>
        <strain evidence="1 2">DSM 27848</strain>
    </source>
</reference>
<keyword evidence="2" id="KW-1185">Reference proteome</keyword>
<evidence type="ECO:0000313" key="1">
    <source>
        <dbReference type="EMBL" id="MDQ0344231.1"/>
    </source>
</evidence>
<name>A0ABU0D7B5_9BACI</name>
<dbReference type="Proteomes" id="UP001232343">
    <property type="component" value="Unassembled WGS sequence"/>
</dbReference>
<sequence length="115" mass="13326">MEVIDIVKAKLPESKPEDSILNIHIEEVGQSIKTYCNREDIPPELRYVYANMVVDLLNHQNRVNSEEGQSSVASIREGDVTVQFGAARVKSTEEEMKSLVFNYKDQLNRFRKLRW</sequence>
<dbReference type="EMBL" id="JAUSUO010000008">
    <property type="protein sequence ID" value="MDQ0344231.1"/>
    <property type="molecule type" value="Genomic_DNA"/>
</dbReference>
<proteinExistence type="predicted"/>
<organism evidence="1 2">
    <name type="scientific">Lederbergia wuyishanensis</name>
    <dbReference type="NCBI Taxonomy" id="1347903"/>
    <lineage>
        <taxon>Bacteria</taxon>
        <taxon>Bacillati</taxon>
        <taxon>Bacillota</taxon>
        <taxon>Bacilli</taxon>
        <taxon>Bacillales</taxon>
        <taxon>Bacillaceae</taxon>
        <taxon>Lederbergia</taxon>
    </lineage>
</organism>
<dbReference type="RefSeq" id="WP_244682501.1">
    <property type="nucleotide sequence ID" value="NZ_JALIRM010000011.1"/>
</dbReference>
<protein>
    <submittedName>
        <fullName evidence="1">Uncharacterized protein</fullName>
    </submittedName>
</protein>
<evidence type="ECO:0000313" key="2">
    <source>
        <dbReference type="Proteomes" id="UP001232343"/>
    </source>
</evidence>
<accession>A0ABU0D7B5</accession>